<dbReference type="EMBL" id="JABCKI010000603">
    <property type="protein sequence ID" value="KAG5649981.1"/>
    <property type="molecule type" value="Genomic_DNA"/>
</dbReference>
<keyword evidence="1" id="KW-0560">Oxidoreductase</keyword>
<sequence length="324" mass="35748">MIHAGYGCEFGLPGMVVEALASAAVHEASTSVLLPESLWTSQVPTNESLTLGTKPSTPPVKNVHAFTIVARILRDQELGKIEEKDPIGTFTTLLQRHGEYLNKYLVQWTYDRSDPREPERKIEEIVWTNTIIFGIGGWSKGKRFNSDFLSMHLVTSSLFLSSITANLKPESQELLLRGYFGLSVAWWLGRGRPGLDIAGFFSEDTSYLTPDGPFPTPHANSLPSATSPKATTPNPWLPIIQTSIVTPDDHTPKLYRALAHYGSLYGSRAPGQLDFAGTELPFAEKLDGSLFIRVAGLASERLFRKDLDVKTGIWERHGFFGVGS</sequence>
<dbReference type="GO" id="GO:0016491">
    <property type="term" value="F:oxidoreductase activity"/>
    <property type="evidence" value="ECO:0007669"/>
    <property type="project" value="UniProtKB-KW"/>
</dbReference>
<comment type="caution">
    <text evidence="2">The sequence shown here is derived from an EMBL/GenBank/DDBJ whole genome shotgun (WGS) entry which is preliminary data.</text>
</comment>
<reference evidence="2" key="1">
    <citation type="submission" date="2021-02" db="EMBL/GenBank/DDBJ databases">
        <authorList>
            <person name="Nieuwenhuis M."/>
            <person name="Van De Peppel L.J.J."/>
        </authorList>
    </citation>
    <scope>NUCLEOTIDE SEQUENCE</scope>
    <source>
        <strain evidence="2">D49</strain>
    </source>
</reference>
<dbReference type="PANTHER" id="PTHR35870">
    <property type="entry name" value="PROTEIN, PUTATIVE (AFU_ORTHOLOGUE AFUA_5G03330)-RELATED"/>
    <property type="match status" value="1"/>
</dbReference>
<dbReference type="OrthoDB" id="10004862at2759"/>
<evidence type="ECO:0000256" key="1">
    <source>
        <dbReference type="ARBA" id="ARBA00023002"/>
    </source>
</evidence>
<dbReference type="AlphaFoldDB" id="A0A9P7KJT3"/>
<evidence type="ECO:0000313" key="2">
    <source>
        <dbReference type="EMBL" id="KAG5649981.1"/>
    </source>
</evidence>
<gene>
    <name evidence="2" type="ORF">H0H81_001205</name>
</gene>
<proteinExistence type="predicted"/>
<dbReference type="Pfam" id="PF14027">
    <property type="entry name" value="Questin_oxidase"/>
    <property type="match status" value="1"/>
</dbReference>
<dbReference type="PANTHER" id="PTHR35870:SF1">
    <property type="entry name" value="PROTEIN, PUTATIVE (AFU_ORTHOLOGUE AFUA_5G03330)-RELATED"/>
    <property type="match status" value="1"/>
</dbReference>
<protein>
    <submittedName>
        <fullName evidence="2">Uncharacterized protein</fullName>
    </submittedName>
</protein>
<evidence type="ECO:0000313" key="3">
    <source>
        <dbReference type="Proteomes" id="UP000717328"/>
    </source>
</evidence>
<organism evidence="2 3">
    <name type="scientific">Sphagnurus paluster</name>
    <dbReference type="NCBI Taxonomy" id="117069"/>
    <lineage>
        <taxon>Eukaryota</taxon>
        <taxon>Fungi</taxon>
        <taxon>Dikarya</taxon>
        <taxon>Basidiomycota</taxon>
        <taxon>Agaricomycotina</taxon>
        <taxon>Agaricomycetes</taxon>
        <taxon>Agaricomycetidae</taxon>
        <taxon>Agaricales</taxon>
        <taxon>Tricholomatineae</taxon>
        <taxon>Lyophyllaceae</taxon>
        <taxon>Sphagnurus</taxon>
    </lineage>
</organism>
<accession>A0A9P7KJT3</accession>
<dbReference type="InterPro" id="IPR025337">
    <property type="entry name" value="Questin_oxidase-like"/>
</dbReference>
<name>A0A9P7KJT3_9AGAR</name>
<keyword evidence="3" id="KW-1185">Reference proteome</keyword>
<dbReference type="Proteomes" id="UP000717328">
    <property type="component" value="Unassembled WGS sequence"/>
</dbReference>
<reference evidence="2" key="2">
    <citation type="submission" date="2021-10" db="EMBL/GenBank/DDBJ databases">
        <title>Phylogenomics reveals ancestral predisposition of the termite-cultivated fungus Termitomyces towards a domesticated lifestyle.</title>
        <authorList>
            <person name="Auxier B."/>
            <person name="Grum-Grzhimaylo A."/>
            <person name="Cardenas M.E."/>
            <person name="Lodge J.D."/>
            <person name="Laessoe T."/>
            <person name="Pedersen O."/>
            <person name="Smith M.E."/>
            <person name="Kuyper T.W."/>
            <person name="Franco-Molano E.A."/>
            <person name="Baroni T.J."/>
            <person name="Aanen D.K."/>
        </authorList>
    </citation>
    <scope>NUCLEOTIDE SEQUENCE</scope>
    <source>
        <strain evidence="2">D49</strain>
    </source>
</reference>